<organism evidence="1 2">
    <name type="scientific">Ensete ventricosum</name>
    <name type="common">Abyssinian banana</name>
    <name type="synonym">Musa ensete</name>
    <dbReference type="NCBI Taxonomy" id="4639"/>
    <lineage>
        <taxon>Eukaryota</taxon>
        <taxon>Viridiplantae</taxon>
        <taxon>Streptophyta</taxon>
        <taxon>Embryophyta</taxon>
        <taxon>Tracheophyta</taxon>
        <taxon>Spermatophyta</taxon>
        <taxon>Magnoliopsida</taxon>
        <taxon>Liliopsida</taxon>
        <taxon>Zingiberales</taxon>
        <taxon>Musaceae</taxon>
        <taxon>Ensete</taxon>
    </lineage>
</organism>
<reference evidence="1 2" key="1">
    <citation type="journal article" date="2014" name="Agronomy (Basel)">
        <title>A Draft Genome Sequence for Ensete ventricosum, the Drought-Tolerant Tree Against Hunger.</title>
        <authorList>
            <person name="Harrison J."/>
            <person name="Moore K.A."/>
            <person name="Paszkiewicz K."/>
            <person name="Jones T."/>
            <person name="Grant M."/>
            <person name="Ambacheew D."/>
            <person name="Muzemil S."/>
            <person name="Studholme D.J."/>
        </authorList>
    </citation>
    <scope>NUCLEOTIDE SEQUENCE [LARGE SCALE GENOMIC DNA]</scope>
</reference>
<gene>
    <name evidence="1" type="ORF">B296_00036116</name>
</gene>
<dbReference type="Proteomes" id="UP000287651">
    <property type="component" value="Unassembled WGS sequence"/>
</dbReference>
<evidence type="ECO:0000313" key="1">
    <source>
        <dbReference type="EMBL" id="RRT46145.1"/>
    </source>
</evidence>
<proteinExistence type="predicted"/>
<protein>
    <submittedName>
        <fullName evidence="1">Uncharacterized protein</fullName>
    </submittedName>
</protein>
<feature type="non-terminal residue" evidence="1">
    <location>
        <position position="1"/>
    </location>
</feature>
<dbReference type="AlphaFoldDB" id="A0A426Y328"/>
<accession>A0A426Y328</accession>
<sequence length="71" mass="8134">LPIHTSMLEKMLICKVSKFLRYMRQICLPSHAAGSLKSWESSTDLVNNLKLEIRDGLLSFRGKRVLEVPSF</sequence>
<comment type="caution">
    <text evidence="1">The sequence shown here is derived from an EMBL/GenBank/DDBJ whole genome shotgun (WGS) entry which is preliminary data.</text>
</comment>
<name>A0A426Y328_ENSVE</name>
<dbReference type="EMBL" id="AMZH03015386">
    <property type="protein sequence ID" value="RRT46145.1"/>
    <property type="molecule type" value="Genomic_DNA"/>
</dbReference>
<evidence type="ECO:0000313" key="2">
    <source>
        <dbReference type="Proteomes" id="UP000287651"/>
    </source>
</evidence>